<evidence type="ECO:0000256" key="3">
    <source>
        <dbReference type="ARBA" id="ARBA00022679"/>
    </source>
</evidence>
<dbReference type="Proteomes" id="UP001210925">
    <property type="component" value="Unassembled WGS sequence"/>
</dbReference>
<sequence length="513" mass="59041">MIIPTLYTQPNIQQNRFKQLKELPKLLKKNEDEGNDVKMTDLEHVLEILSPVKTPASALNEDKEILLSNGFAIGKVIGEGSFSLVREGIHLKTNRRVNSINRQVSIKVLKKQSLMRKGNSPLQVTRELVLLGQLFHENICPIFEVVNSVNDIYIVMQYQSGGDFYKYILDNTKISEPESVLFFRQILSGINYCHSKNIVHRDLKPENILVSKDKTLLICDFGFANIIQSDTYQEEFCGSPEYAAPGTVFLTIEMIARKKYVGPEVDIWSLGVILFVMLTDPTKRFSLEDIKSDKWVNPQSLAPFEFQLADSFSLQPRIRAKLLEFGYTEQEINEYENEKSLSPIKTAHYLLQEAFTPRTLPKYNLNVQPSRYSFTRPLKPPKQKQTLLNRIKQEIVEKIEPYNPAGRPPVCVTVEHESSLKNTHSRILKNVIQQGGKIINFNEDVVNEMSASIPFKTADPFVKDEELPIDYIDIRIVTRRCGLHWQSTFYLLNKYDNQAIFEEFDDIVMTLLQ</sequence>
<evidence type="ECO:0000256" key="6">
    <source>
        <dbReference type="ARBA" id="ARBA00022840"/>
    </source>
</evidence>
<dbReference type="Gene3D" id="1.10.510.10">
    <property type="entry name" value="Transferase(Phosphotransferase) domain 1"/>
    <property type="match status" value="1"/>
</dbReference>
<evidence type="ECO:0000256" key="1">
    <source>
        <dbReference type="ARBA" id="ARBA00010791"/>
    </source>
</evidence>
<feature type="domain" description="Protein kinase" evidence="7">
    <location>
        <begin position="71"/>
        <end position="419"/>
    </location>
</feature>
<gene>
    <name evidence="8" type="primary">MARK2_4</name>
    <name evidence="8" type="ORF">HK103_007533</name>
</gene>
<dbReference type="SMART" id="SM00220">
    <property type="entry name" value="S_TKc"/>
    <property type="match status" value="1"/>
</dbReference>
<evidence type="ECO:0000313" key="8">
    <source>
        <dbReference type="EMBL" id="KAJ3254072.1"/>
    </source>
</evidence>
<keyword evidence="3" id="KW-0808">Transferase</keyword>
<comment type="similarity">
    <text evidence="1">Belongs to the protein kinase superfamily. CAMK Ser/Thr protein kinase family. NIM1 subfamily.</text>
</comment>
<comment type="caution">
    <text evidence="8">The sequence shown here is derived from an EMBL/GenBank/DDBJ whole genome shotgun (WGS) entry which is preliminary data.</text>
</comment>
<dbReference type="EMBL" id="JADGKB010000093">
    <property type="protein sequence ID" value="KAJ3254072.1"/>
    <property type="molecule type" value="Genomic_DNA"/>
</dbReference>
<keyword evidence="9" id="KW-1185">Reference proteome</keyword>
<evidence type="ECO:0000259" key="7">
    <source>
        <dbReference type="PROSITE" id="PS50011"/>
    </source>
</evidence>
<dbReference type="SUPFAM" id="SSF56112">
    <property type="entry name" value="Protein kinase-like (PK-like)"/>
    <property type="match status" value="1"/>
</dbReference>
<dbReference type="AlphaFoldDB" id="A0AAD5UFU8"/>
<dbReference type="Pfam" id="PF00069">
    <property type="entry name" value="Pkinase"/>
    <property type="match status" value="1"/>
</dbReference>
<dbReference type="InterPro" id="IPR000719">
    <property type="entry name" value="Prot_kinase_dom"/>
</dbReference>
<proteinExistence type="inferred from homology"/>
<evidence type="ECO:0000313" key="9">
    <source>
        <dbReference type="Proteomes" id="UP001210925"/>
    </source>
</evidence>
<keyword evidence="6" id="KW-0067">ATP-binding</keyword>
<keyword evidence="2" id="KW-0723">Serine/threonine-protein kinase</keyword>
<protein>
    <submittedName>
        <fullName evidence="8">Map microtubule affinity-regulating kinase</fullName>
    </submittedName>
</protein>
<reference evidence="8" key="1">
    <citation type="submission" date="2020-05" db="EMBL/GenBank/DDBJ databases">
        <title>Phylogenomic resolution of chytrid fungi.</title>
        <authorList>
            <person name="Stajich J.E."/>
            <person name="Amses K."/>
            <person name="Simmons R."/>
            <person name="Seto K."/>
            <person name="Myers J."/>
            <person name="Bonds A."/>
            <person name="Quandt C.A."/>
            <person name="Barry K."/>
            <person name="Liu P."/>
            <person name="Grigoriev I."/>
            <person name="Longcore J.E."/>
            <person name="James T.Y."/>
        </authorList>
    </citation>
    <scope>NUCLEOTIDE SEQUENCE</scope>
    <source>
        <strain evidence="8">PLAUS21</strain>
    </source>
</reference>
<evidence type="ECO:0000256" key="2">
    <source>
        <dbReference type="ARBA" id="ARBA00022527"/>
    </source>
</evidence>
<accession>A0AAD5UFU8</accession>
<evidence type="ECO:0000256" key="5">
    <source>
        <dbReference type="ARBA" id="ARBA00022777"/>
    </source>
</evidence>
<dbReference type="GO" id="GO:0035556">
    <property type="term" value="P:intracellular signal transduction"/>
    <property type="evidence" value="ECO:0007669"/>
    <property type="project" value="TreeGrafter"/>
</dbReference>
<dbReference type="PROSITE" id="PS00108">
    <property type="entry name" value="PROTEIN_KINASE_ST"/>
    <property type="match status" value="1"/>
</dbReference>
<name>A0AAD5UFU8_9FUNG</name>
<keyword evidence="5 8" id="KW-0418">Kinase</keyword>
<dbReference type="GO" id="GO:0004674">
    <property type="term" value="F:protein serine/threonine kinase activity"/>
    <property type="evidence" value="ECO:0007669"/>
    <property type="project" value="UniProtKB-KW"/>
</dbReference>
<evidence type="ECO:0000256" key="4">
    <source>
        <dbReference type="ARBA" id="ARBA00022741"/>
    </source>
</evidence>
<dbReference type="PANTHER" id="PTHR24346">
    <property type="entry name" value="MAP/MICROTUBULE AFFINITY-REGULATING KINASE"/>
    <property type="match status" value="1"/>
</dbReference>
<dbReference type="InterPro" id="IPR008271">
    <property type="entry name" value="Ser/Thr_kinase_AS"/>
</dbReference>
<organism evidence="8 9">
    <name type="scientific">Boothiomyces macroporosus</name>
    <dbReference type="NCBI Taxonomy" id="261099"/>
    <lineage>
        <taxon>Eukaryota</taxon>
        <taxon>Fungi</taxon>
        <taxon>Fungi incertae sedis</taxon>
        <taxon>Chytridiomycota</taxon>
        <taxon>Chytridiomycota incertae sedis</taxon>
        <taxon>Chytridiomycetes</taxon>
        <taxon>Rhizophydiales</taxon>
        <taxon>Terramycetaceae</taxon>
        <taxon>Boothiomyces</taxon>
    </lineage>
</organism>
<dbReference type="FunFam" id="1.10.510.10:FF:000571">
    <property type="entry name" value="Maternal embryonic leucine zipper kinase"/>
    <property type="match status" value="1"/>
</dbReference>
<dbReference type="PANTHER" id="PTHR24346:SF82">
    <property type="entry name" value="KP78A-RELATED"/>
    <property type="match status" value="1"/>
</dbReference>
<dbReference type="GO" id="GO:0005737">
    <property type="term" value="C:cytoplasm"/>
    <property type="evidence" value="ECO:0007669"/>
    <property type="project" value="TreeGrafter"/>
</dbReference>
<dbReference type="PROSITE" id="PS50011">
    <property type="entry name" value="PROTEIN_KINASE_DOM"/>
    <property type="match status" value="1"/>
</dbReference>
<dbReference type="InterPro" id="IPR011009">
    <property type="entry name" value="Kinase-like_dom_sf"/>
</dbReference>
<dbReference type="GO" id="GO:0005524">
    <property type="term" value="F:ATP binding"/>
    <property type="evidence" value="ECO:0007669"/>
    <property type="project" value="UniProtKB-KW"/>
</dbReference>
<keyword evidence="4" id="KW-0547">Nucleotide-binding</keyword>